<comment type="subcellular location">
    <subcellularLocation>
        <location evidence="1">Cell membrane</location>
        <topology evidence="1">Multi-pass membrane protein</topology>
    </subcellularLocation>
</comment>
<dbReference type="PANTHER" id="PTHR11334:SF29">
    <property type="entry name" value="MAS-RELATED G-PROTEIN COUPLED RECEPTOR MEMBER X2"/>
    <property type="match status" value="1"/>
</dbReference>
<accession>A0ABM0I642</accession>
<dbReference type="RefSeq" id="XP_004441177.1">
    <property type="nucleotide sequence ID" value="XM_004441120.1"/>
</dbReference>
<keyword evidence="7 9" id="KW-0675">Receptor</keyword>
<evidence type="ECO:0000313" key="12">
    <source>
        <dbReference type="Proteomes" id="UP000694910"/>
    </source>
</evidence>
<keyword evidence="2" id="KW-1003">Cell membrane</keyword>
<keyword evidence="5 9" id="KW-0297">G-protein coupled receptor</keyword>
<evidence type="ECO:0000256" key="4">
    <source>
        <dbReference type="ARBA" id="ARBA00022989"/>
    </source>
</evidence>
<dbReference type="PRINTS" id="PR02108">
    <property type="entry name" value="MRGPCRFAMILY"/>
</dbReference>
<evidence type="ECO:0000256" key="10">
    <source>
        <dbReference type="SAM" id="Phobius"/>
    </source>
</evidence>
<dbReference type="GeneID" id="101390367"/>
<evidence type="ECO:0000256" key="3">
    <source>
        <dbReference type="ARBA" id="ARBA00022692"/>
    </source>
</evidence>
<dbReference type="Gene3D" id="1.20.1070.10">
    <property type="entry name" value="Rhodopsin 7-helix transmembrane proteins"/>
    <property type="match status" value="1"/>
</dbReference>
<feature type="transmembrane region" description="Helical" evidence="10">
    <location>
        <begin position="83"/>
        <end position="107"/>
    </location>
</feature>
<keyword evidence="12" id="KW-1185">Reference proteome</keyword>
<feature type="transmembrane region" description="Helical" evidence="10">
    <location>
        <begin position="199"/>
        <end position="219"/>
    </location>
</feature>
<dbReference type="Proteomes" id="UP000694910">
    <property type="component" value="Unplaced"/>
</dbReference>
<reference evidence="13" key="1">
    <citation type="submission" date="2025-08" db="UniProtKB">
        <authorList>
            <consortium name="RefSeq"/>
        </authorList>
    </citation>
    <scope>IDENTIFICATION</scope>
</reference>
<dbReference type="SUPFAM" id="SSF81321">
    <property type="entry name" value="Family A G protein-coupled receptor-like"/>
    <property type="match status" value="1"/>
</dbReference>
<evidence type="ECO:0000256" key="8">
    <source>
        <dbReference type="ARBA" id="ARBA00023224"/>
    </source>
</evidence>
<dbReference type="InterPro" id="IPR000276">
    <property type="entry name" value="GPCR_Rhodpsn"/>
</dbReference>
<dbReference type="PRINTS" id="PR00237">
    <property type="entry name" value="GPCRRHODOPSN"/>
</dbReference>
<evidence type="ECO:0000256" key="2">
    <source>
        <dbReference type="ARBA" id="ARBA00022475"/>
    </source>
</evidence>
<dbReference type="InterPro" id="IPR017452">
    <property type="entry name" value="GPCR_Rhodpsn_7TM"/>
</dbReference>
<feature type="transmembrane region" description="Helical" evidence="10">
    <location>
        <begin position="128"/>
        <end position="149"/>
    </location>
</feature>
<feature type="transmembrane region" description="Helical" evidence="10">
    <location>
        <begin position="53"/>
        <end position="77"/>
    </location>
</feature>
<evidence type="ECO:0000256" key="7">
    <source>
        <dbReference type="ARBA" id="ARBA00023170"/>
    </source>
</evidence>
<keyword evidence="4 10" id="KW-1133">Transmembrane helix</keyword>
<evidence type="ECO:0000256" key="9">
    <source>
        <dbReference type="RuleBase" id="RU000688"/>
    </source>
</evidence>
<comment type="similarity">
    <text evidence="9">Belongs to the G-protein coupled receptor 1 family.</text>
</comment>
<keyword evidence="8 9" id="KW-0807">Transducer</keyword>
<sequence>MNDTSVDSDQVFFSYKNTVFLVTVLVSLCGLVGNGVVIWLLGFRIRRNPFSVYILHLAGADFTFLLCKSVRFLLVLLKSFMGVLYVLLKAATFSSYLVGLSLLMAVSTERCLSVLFPIWYKCRCPAQLLAIVCALIWGLSLCPGILALLCDHSADFSCDVIHLVYYGMVVLTFLVLCVSSLTLLIRVQCCSWQRPPAKLSRVILLTVLAFLVLGLPLRVGLLVHRLSPSFLPSHLLLPVFHLLSALNSGVNPLIYFFIGSQRQQQGRKLLRQALQSAFTEDTELSRGESLPRTKHDVHLSPGSRRLCWDIKI</sequence>
<name>A0ABM0I642_CERSS</name>
<evidence type="ECO:0000256" key="1">
    <source>
        <dbReference type="ARBA" id="ARBA00004651"/>
    </source>
</evidence>
<gene>
    <name evidence="13" type="primary">LOC101390367</name>
</gene>
<feature type="transmembrane region" description="Helical" evidence="10">
    <location>
        <begin position="164"/>
        <end position="187"/>
    </location>
</feature>
<evidence type="ECO:0000259" key="11">
    <source>
        <dbReference type="PROSITE" id="PS50262"/>
    </source>
</evidence>
<dbReference type="InterPro" id="IPR026234">
    <property type="entry name" value="MRGPCRFAMILY"/>
</dbReference>
<protein>
    <submittedName>
        <fullName evidence="13">Mas-related G-protein coupled receptor member X4-like</fullName>
    </submittedName>
</protein>
<dbReference type="PROSITE" id="PS50262">
    <property type="entry name" value="G_PROTEIN_RECEP_F1_2"/>
    <property type="match status" value="1"/>
</dbReference>
<proteinExistence type="inferred from homology"/>
<feature type="domain" description="G-protein coupled receptors family 1 profile" evidence="11">
    <location>
        <begin position="33"/>
        <end position="255"/>
    </location>
</feature>
<evidence type="ECO:0000313" key="13">
    <source>
        <dbReference type="RefSeq" id="XP_004441177.1"/>
    </source>
</evidence>
<dbReference type="CDD" id="cd14973">
    <property type="entry name" value="7tmA_Mrgpr"/>
    <property type="match status" value="1"/>
</dbReference>
<keyword evidence="3 9" id="KW-0812">Transmembrane</keyword>
<feature type="transmembrane region" description="Helical" evidence="10">
    <location>
        <begin position="20"/>
        <end position="41"/>
    </location>
</feature>
<evidence type="ECO:0000256" key="6">
    <source>
        <dbReference type="ARBA" id="ARBA00023136"/>
    </source>
</evidence>
<evidence type="ECO:0000256" key="5">
    <source>
        <dbReference type="ARBA" id="ARBA00023040"/>
    </source>
</evidence>
<organism evidence="12 13">
    <name type="scientific">Ceratotherium simum simum</name>
    <name type="common">Southern white rhinoceros</name>
    <dbReference type="NCBI Taxonomy" id="73337"/>
    <lineage>
        <taxon>Eukaryota</taxon>
        <taxon>Metazoa</taxon>
        <taxon>Chordata</taxon>
        <taxon>Craniata</taxon>
        <taxon>Vertebrata</taxon>
        <taxon>Euteleostomi</taxon>
        <taxon>Mammalia</taxon>
        <taxon>Eutheria</taxon>
        <taxon>Laurasiatheria</taxon>
        <taxon>Perissodactyla</taxon>
        <taxon>Rhinocerotidae</taxon>
        <taxon>Ceratotherium</taxon>
    </lineage>
</organism>
<keyword evidence="6 10" id="KW-0472">Membrane</keyword>
<dbReference type="Pfam" id="PF00001">
    <property type="entry name" value="7tm_1"/>
    <property type="match status" value="1"/>
</dbReference>
<dbReference type="PANTHER" id="PTHR11334">
    <property type="entry name" value="MAS-RELATED G-PROTEIN COUPLED RECEPTOR"/>
    <property type="match status" value="1"/>
</dbReference>
<feature type="transmembrane region" description="Helical" evidence="10">
    <location>
        <begin position="239"/>
        <end position="258"/>
    </location>
</feature>
<dbReference type="PROSITE" id="PS00237">
    <property type="entry name" value="G_PROTEIN_RECEP_F1_1"/>
    <property type="match status" value="1"/>
</dbReference>